<dbReference type="InterPro" id="IPR004895">
    <property type="entry name" value="Prenylated_rab_accept_PRA1"/>
</dbReference>
<protein>
    <recommendedName>
        <fullName evidence="5">PRA1 family protein</fullName>
    </recommendedName>
</protein>
<dbReference type="GO" id="GO:0016020">
    <property type="term" value="C:membrane"/>
    <property type="evidence" value="ECO:0007669"/>
    <property type="project" value="UniProtKB-SubCell"/>
</dbReference>
<evidence type="ECO:0000256" key="3">
    <source>
        <dbReference type="ARBA" id="ARBA00022989"/>
    </source>
</evidence>
<evidence type="ECO:0000256" key="5">
    <source>
        <dbReference type="RuleBase" id="RU363107"/>
    </source>
</evidence>
<dbReference type="STRING" id="104452.A0A0L7K446"/>
<keyword evidence="7" id="KW-1185">Reference proteome</keyword>
<proteinExistence type="inferred from homology"/>
<evidence type="ECO:0000256" key="1">
    <source>
        <dbReference type="ARBA" id="ARBA00004141"/>
    </source>
</evidence>
<dbReference type="Pfam" id="PF03208">
    <property type="entry name" value="PRA1"/>
    <property type="match status" value="1"/>
</dbReference>
<comment type="subcellular location">
    <subcellularLocation>
        <location evidence="1 5">Membrane</location>
        <topology evidence="1 5">Multi-pass membrane protein</topology>
    </subcellularLocation>
</comment>
<evidence type="ECO:0000313" key="6">
    <source>
        <dbReference type="EMBL" id="KOB57572.1"/>
    </source>
</evidence>
<evidence type="ECO:0000256" key="2">
    <source>
        <dbReference type="ARBA" id="ARBA00022692"/>
    </source>
</evidence>
<evidence type="ECO:0000256" key="4">
    <source>
        <dbReference type="ARBA" id="ARBA00023136"/>
    </source>
</evidence>
<comment type="similarity">
    <text evidence="5">Belongs to the PRA1 family.</text>
</comment>
<evidence type="ECO:0000313" key="7">
    <source>
        <dbReference type="Proteomes" id="UP000037510"/>
    </source>
</evidence>
<gene>
    <name evidence="6" type="ORF">OBRU01_25696</name>
</gene>
<sequence length="93" mass="10658">MSENVNIDLSGEINATTEKKGLQKYVHDMELLMQHVRSGAAPALVMGVLAQRRPWTQFAPASLPRLSRRFYRNVEHFQANYLMVFLGLFAYCL</sequence>
<comment type="caution">
    <text evidence="6">The sequence shown here is derived from an EMBL/GenBank/DDBJ whole genome shotgun (WGS) entry which is preliminary data.</text>
</comment>
<reference evidence="6 7" key="1">
    <citation type="journal article" date="2015" name="Genome Biol. Evol.">
        <title>The genome of winter moth (Operophtera brumata) provides a genomic perspective on sexual dimorphism and phenology.</title>
        <authorList>
            <person name="Derks M.F."/>
            <person name="Smit S."/>
            <person name="Salis L."/>
            <person name="Schijlen E."/>
            <person name="Bossers A."/>
            <person name="Mateman C."/>
            <person name="Pijl A.S."/>
            <person name="de Ridder D."/>
            <person name="Groenen M.A."/>
            <person name="Visser M.E."/>
            <person name="Megens H.J."/>
        </authorList>
    </citation>
    <scope>NUCLEOTIDE SEQUENCE [LARGE SCALE GENOMIC DNA]</scope>
    <source>
        <strain evidence="6">WM2013NL</strain>
        <tissue evidence="6">Head and thorax</tissue>
    </source>
</reference>
<name>A0A0L7K446_OPEBR</name>
<keyword evidence="4" id="KW-0472">Membrane</keyword>
<dbReference type="AlphaFoldDB" id="A0A0L7K446"/>
<accession>A0A0L7K446</accession>
<dbReference type="Proteomes" id="UP000037510">
    <property type="component" value="Unassembled WGS sequence"/>
</dbReference>
<organism evidence="6 7">
    <name type="scientific">Operophtera brumata</name>
    <name type="common">Winter moth</name>
    <name type="synonym">Phalaena brumata</name>
    <dbReference type="NCBI Taxonomy" id="104452"/>
    <lineage>
        <taxon>Eukaryota</taxon>
        <taxon>Metazoa</taxon>
        <taxon>Ecdysozoa</taxon>
        <taxon>Arthropoda</taxon>
        <taxon>Hexapoda</taxon>
        <taxon>Insecta</taxon>
        <taxon>Pterygota</taxon>
        <taxon>Neoptera</taxon>
        <taxon>Endopterygota</taxon>
        <taxon>Lepidoptera</taxon>
        <taxon>Glossata</taxon>
        <taxon>Ditrysia</taxon>
        <taxon>Geometroidea</taxon>
        <taxon>Geometridae</taxon>
        <taxon>Larentiinae</taxon>
        <taxon>Operophtera</taxon>
    </lineage>
</organism>
<keyword evidence="2" id="KW-0812">Transmembrane</keyword>
<keyword evidence="3" id="KW-1133">Transmembrane helix</keyword>
<dbReference type="EMBL" id="JTDY01011051">
    <property type="protein sequence ID" value="KOB57572.1"/>
    <property type="molecule type" value="Genomic_DNA"/>
</dbReference>